<evidence type="ECO:0000313" key="2">
    <source>
        <dbReference type="Proteomes" id="UP000023541"/>
    </source>
</evidence>
<dbReference type="PROSITE" id="PS51257">
    <property type="entry name" value="PROKAR_LIPOPROTEIN"/>
    <property type="match status" value="1"/>
</dbReference>
<dbReference type="Gene3D" id="2.60.60.20">
    <property type="entry name" value="PLAT/LH2 domain"/>
    <property type="match status" value="1"/>
</dbReference>
<protein>
    <recommendedName>
        <fullName evidence="3">PLAT domain-containing protein</fullName>
    </recommendedName>
</protein>
<evidence type="ECO:0000313" key="1">
    <source>
        <dbReference type="EMBL" id="EZH75153.1"/>
    </source>
</evidence>
<dbReference type="AlphaFoldDB" id="A0A023BZS6"/>
<evidence type="ECO:0008006" key="3">
    <source>
        <dbReference type="Google" id="ProtNLM"/>
    </source>
</evidence>
<dbReference type="SUPFAM" id="SSF49723">
    <property type="entry name" value="Lipase/lipooxygenase domain (PLAT/LH2 domain)"/>
    <property type="match status" value="1"/>
</dbReference>
<gene>
    <name evidence="1" type="ORF">ATO12_10540</name>
</gene>
<dbReference type="Proteomes" id="UP000023541">
    <property type="component" value="Unassembled WGS sequence"/>
</dbReference>
<dbReference type="RefSeq" id="WP_034240321.1">
    <property type="nucleotide sequence ID" value="NZ_AQRA01000002.1"/>
</dbReference>
<dbReference type="InterPro" id="IPR036392">
    <property type="entry name" value="PLAT/LH2_dom_sf"/>
</dbReference>
<dbReference type="EMBL" id="AQRA01000002">
    <property type="protein sequence ID" value="EZH75153.1"/>
    <property type="molecule type" value="Genomic_DNA"/>
</dbReference>
<reference evidence="1 2" key="1">
    <citation type="submission" date="2014-04" db="EMBL/GenBank/DDBJ databases">
        <title>Aquimarina sp. 22II-S11-z7 Genome Sequencing.</title>
        <authorList>
            <person name="Lai Q."/>
        </authorList>
    </citation>
    <scope>NUCLEOTIDE SEQUENCE [LARGE SCALE GENOMIC DNA]</scope>
    <source>
        <strain evidence="1 2">22II-S11-z7</strain>
    </source>
</reference>
<comment type="caution">
    <text evidence="1">The sequence shown here is derived from an EMBL/GenBank/DDBJ whole genome shotgun (WGS) entry which is preliminary data.</text>
</comment>
<dbReference type="eggNOG" id="ENOG503128W">
    <property type="taxonomic scope" value="Bacteria"/>
</dbReference>
<organism evidence="1 2">
    <name type="scientific">Aquimarina atlantica</name>
    <dbReference type="NCBI Taxonomy" id="1317122"/>
    <lineage>
        <taxon>Bacteria</taxon>
        <taxon>Pseudomonadati</taxon>
        <taxon>Bacteroidota</taxon>
        <taxon>Flavobacteriia</taxon>
        <taxon>Flavobacteriales</taxon>
        <taxon>Flavobacteriaceae</taxon>
        <taxon>Aquimarina</taxon>
    </lineage>
</organism>
<accession>A0A023BZS6</accession>
<proteinExistence type="predicted"/>
<sequence>MKTVLKFKKYMFVAVCILMTASCEKSTVDAEVVNANEKEGFMSTTGNSNVIITDDQSEAIQPIIHMSFSAETSKSEALAKFDEAIAKYHSKNNNENKGSVFSGPTKPWYYRVVTVTGKYQDTGSNHCGTNGSVRLDVGFLTDAGEIVKHNMKLDNPGNDREEGAFDYYYLGLNLPYDIKWIEINAALIRLKGTDGWFLKEIDIVSTGDEDYTRLNSKPNLWLDSSASNLWDSFHTDDHETTNKNGRYDF</sequence>
<dbReference type="OrthoDB" id="1162971at2"/>
<keyword evidence="2" id="KW-1185">Reference proteome</keyword>
<name>A0A023BZS6_9FLAO</name>